<dbReference type="RefSeq" id="WP_081426047.1">
    <property type="nucleotide sequence ID" value="NZ_CP021084.1"/>
</dbReference>
<organism evidence="1 2">
    <name type="scientific">Deinococcus ficus</name>
    <dbReference type="NCBI Taxonomy" id="317577"/>
    <lineage>
        <taxon>Bacteria</taxon>
        <taxon>Thermotogati</taxon>
        <taxon>Deinococcota</taxon>
        <taxon>Deinococci</taxon>
        <taxon>Deinococcales</taxon>
        <taxon>Deinococcaceae</taxon>
        <taxon>Deinococcus</taxon>
    </lineage>
</organism>
<keyword evidence="2" id="KW-1185">Reference proteome</keyword>
<dbReference type="AlphaFoldDB" id="A0A221T2T2"/>
<name>A0A221T2T2_9DEIO</name>
<dbReference type="KEGG" id="dfc:DFI_18555"/>
<sequence length="344" mass="38769">MKRQNSITTYADERFIAQVGIISIQNRIDPNSPSNRRWTSQFSVHGIPYHIEGYAADFGRPRGVDTDVQLAVETLFLLQGCPQDNTVHTSAYELIQMSHMSQKGTNYVRLRESLMRLWRVGFLVSKAHYLPGSPWGTYMNETLGLFQRVRFWSKGKRDDSPDLQSLVADGKLMIQLSEPLAESIRAGYTQSLNRKLLAQIEQPAGRATYRILQAHRADAGPLQVGLLDWGIACGITTSEPDKIRRTLHAAHDELLQTHYLDGVEFVGRGTKQMVEYHFRQEGSADPALVHLLMEQGITRHRAEVLARDYPDRVETAVRYVAGRRAEGKAIDNGISWNPSAVEAV</sequence>
<accession>A0A221T2T2</accession>
<geneLocation type="plasmid" evidence="2">
    <name>pdfi3</name>
</geneLocation>
<protein>
    <submittedName>
        <fullName evidence="1">Uncharacterized protein</fullName>
    </submittedName>
</protein>
<dbReference type="InterPro" id="IPR018777">
    <property type="entry name" value="Replication_initiator_prot_A"/>
</dbReference>
<gene>
    <name evidence="1" type="ORF">DFI_18555</name>
</gene>
<dbReference type="Proteomes" id="UP000259030">
    <property type="component" value="Plasmid pDFI3"/>
</dbReference>
<evidence type="ECO:0000313" key="1">
    <source>
        <dbReference type="EMBL" id="ASN83202.1"/>
    </source>
</evidence>
<keyword evidence="1" id="KW-0614">Plasmid</keyword>
<dbReference type="Pfam" id="PF10134">
    <property type="entry name" value="RPA"/>
    <property type="match status" value="1"/>
</dbReference>
<proteinExistence type="predicted"/>
<dbReference type="EMBL" id="CP021084">
    <property type="protein sequence ID" value="ASN83202.1"/>
    <property type="molecule type" value="Genomic_DNA"/>
</dbReference>
<reference evidence="1 2" key="1">
    <citation type="submission" date="2017-05" db="EMBL/GenBank/DDBJ databases">
        <title>The complete genome sequence of Deinococcus ficus isolated from the rhizosphere of the Ficus religiosa L. in Taiwan.</title>
        <authorList>
            <person name="Wu K.-M."/>
            <person name="Liao T.-L."/>
            <person name="Liu Y.-M."/>
            <person name="Young C.-C."/>
            <person name="Tsai S.-F."/>
        </authorList>
    </citation>
    <scope>NUCLEOTIDE SEQUENCE [LARGE SCALE GENOMIC DNA]</scope>
    <source>
        <strain evidence="1 2">CC-FR2-10</strain>
        <plasmid evidence="2">pdfi3</plasmid>
    </source>
</reference>
<evidence type="ECO:0000313" key="2">
    <source>
        <dbReference type="Proteomes" id="UP000259030"/>
    </source>
</evidence>